<dbReference type="EMBL" id="SGWW01000002">
    <property type="protein sequence ID" value="RZS57636.1"/>
    <property type="molecule type" value="Genomic_DNA"/>
</dbReference>
<evidence type="ECO:0000256" key="1">
    <source>
        <dbReference type="ARBA" id="ARBA00005428"/>
    </source>
</evidence>
<dbReference type="Pfam" id="PF02583">
    <property type="entry name" value="Trns_repr_metal"/>
    <property type="match status" value="1"/>
</dbReference>
<dbReference type="AlphaFoldDB" id="A0A4Q7LS32"/>
<dbReference type="PANTHER" id="PTHR33677:SF5">
    <property type="entry name" value="TRANSCRIPTIONAL REPRESSOR FRMR"/>
    <property type="match status" value="1"/>
</dbReference>
<evidence type="ECO:0000313" key="4">
    <source>
        <dbReference type="Proteomes" id="UP000293519"/>
    </source>
</evidence>
<dbReference type="CDD" id="cd10148">
    <property type="entry name" value="CsoR-like_DUF156"/>
    <property type="match status" value="1"/>
</dbReference>
<gene>
    <name evidence="3" type="ORF">EV141_1350</name>
</gene>
<comment type="caution">
    <text evidence="3">The sequence shown here is derived from an EMBL/GenBank/DDBJ whole genome shotgun (WGS) entry which is preliminary data.</text>
</comment>
<proteinExistence type="inferred from homology"/>
<dbReference type="PANTHER" id="PTHR33677">
    <property type="entry name" value="TRANSCRIPTIONAL REPRESSOR FRMR-RELATED"/>
    <property type="match status" value="1"/>
</dbReference>
<evidence type="ECO:0000313" key="3">
    <source>
        <dbReference type="EMBL" id="RZS57636.1"/>
    </source>
</evidence>
<keyword evidence="2" id="KW-0186">Copper</keyword>
<evidence type="ECO:0000256" key="2">
    <source>
        <dbReference type="ARBA" id="ARBA00023008"/>
    </source>
</evidence>
<dbReference type="Gene3D" id="1.20.58.1000">
    <property type="entry name" value="Metal-sensitive repressor, helix protomer"/>
    <property type="match status" value="1"/>
</dbReference>
<keyword evidence="4" id="KW-1185">Reference proteome</keyword>
<dbReference type="GO" id="GO:0003677">
    <property type="term" value="F:DNA binding"/>
    <property type="evidence" value="ECO:0007669"/>
    <property type="project" value="UniProtKB-KW"/>
</dbReference>
<sequence>MTQIPEHEVPRIANRLRRAQGQLGAVLAMIEDGRDCRDVVTQLSAVSSAVDRAGFAIIASAMKECLREGSSDDQAIEVAQLEKMFLSLS</sequence>
<dbReference type="RefSeq" id="WP_130485179.1">
    <property type="nucleotide sequence ID" value="NZ_SGWW01000002.1"/>
</dbReference>
<dbReference type="GO" id="GO:0045892">
    <property type="term" value="P:negative regulation of DNA-templated transcription"/>
    <property type="evidence" value="ECO:0007669"/>
    <property type="project" value="UniProtKB-ARBA"/>
</dbReference>
<dbReference type="GO" id="GO:0046872">
    <property type="term" value="F:metal ion binding"/>
    <property type="evidence" value="ECO:0007669"/>
    <property type="project" value="InterPro"/>
</dbReference>
<organism evidence="3 4">
    <name type="scientific">Microcella putealis</name>
    <dbReference type="NCBI Taxonomy" id="337005"/>
    <lineage>
        <taxon>Bacteria</taxon>
        <taxon>Bacillati</taxon>
        <taxon>Actinomycetota</taxon>
        <taxon>Actinomycetes</taxon>
        <taxon>Micrococcales</taxon>
        <taxon>Microbacteriaceae</taxon>
        <taxon>Microcella</taxon>
    </lineage>
</organism>
<dbReference type="InterPro" id="IPR003735">
    <property type="entry name" value="Metal_Tscrpt_repr"/>
</dbReference>
<keyword evidence="3" id="KW-0238">DNA-binding</keyword>
<name>A0A4Q7LS32_9MICO</name>
<protein>
    <submittedName>
        <fullName evidence="3">DNA-binding FrmR family transcriptional regulator</fullName>
    </submittedName>
</protein>
<comment type="similarity">
    <text evidence="1">Belongs to the CsoR family.</text>
</comment>
<dbReference type="InterPro" id="IPR038390">
    <property type="entry name" value="Metal_Tscrpt_repr_sf"/>
</dbReference>
<reference evidence="3 4" key="1">
    <citation type="journal article" date="2015" name="Stand. Genomic Sci.">
        <title>Genomic Encyclopedia of Bacterial and Archaeal Type Strains, Phase III: the genomes of soil and plant-associated and newly described type strains.</title>
        <authorList>
            <person name="Whitman W.B."/>
            <person name="Woyke T."/>
            <person name="Klenk H.P."/>
            <person name="Zhou Y."/>
            <person name="Lilburn T.G."/>
            <person name="Beck B.J."/>
            <person name="De Vos P."/>
            <person name="Vandamme P."/>
            <person name="Eisen J.A."/>
            <person name="Garrity G."/>
            <person name="Hugenholtz P."/>
            <person name="Kyrpides N.C."/>
        </authorList>
    </citation>
    <scope>NUCLEOTIDE SEQUENCE [LARGE SCALE GENOMIC DNA]</scope>
    <source>
        <strain evidence="3 4">CV2</strain>
    </source>
</reference>
<dbReference type="Proteomes" id="UP000293519">
    <property type="component" value="Unassembled WGS sequence"/>
</dbReference>
<dbReference type="OrthoDB" id="9809524at2"/>
<accession>A0A4Q7LS32</accession>